<dbReference type="PROSITE" id="PS51671">
    <property type="entry name" value="ACT"/>
    <property type="match status" value="1"/>
</dbReference>
<dbReference type="NCBIfam" id="NF005155">
    <property type="entry name" value="PRK06635.1-4"/>
    <property type="match status" value="1"/>
</dbReference>
<sequence>MARIVQKFGGTSVADLDRIRHVATRVKAEVDQGNQVAVVVSAMAGVTNQLVGYCSDIAPFHDAREYDAVVATGEQVTSGLLALALQELGVEARSWLGWQIPINTDGAHGKARITEINAPALIERLERGQVAVVPGFQGLGPDNRITTLGRGGSDTSAVALAAALDAERCDIYTDVDGVYTTDPRIVPNARKLSRITYEEMLEMASLGAKVLQTRSVEMAMKYRVRLQVLSSFIEAPGTLVCDEDEIVEKELVSGIAYSRDEAKITLVKVADRPGVAARIFGPLAEGNINVDMIVQNVSDDGKATDLTFTVGKNDLDRAVKLLEARRDDLGFQDLVKDSGVVKVSVIGVGMRSHAGVAQTMFTALADKGINIQVISTSEIKVSVLIAEDYTELALRALHAAYGLDA</sequence>
<evidence type="ECO:0000256" key="10">
    <source>
        <dbReference type="ARBA" id="ARBA00022777"/>
    </source>
</evidence>
<evidence type="ECO:0000256" key="9">
    <source>
        <dbReference type="ARBA" id="ARBA00022741"/>
    </source>
</evidence>
<accession>A0A1G7UXK9</accession>
<feature type="binding site" evidence="14">
    <location>
        <begin position="7"/>
        <end position="10"/>
    </location>
    <ligand>
        <name>ATP</name>
        <dbReference type="ChEBI" id="CHEBI:30616"/>
    </ligand>
</feature>
<dbReference type="PANTHER" id="PTHR21499:SF3">
    <property type="entry name" value="ASPARTOKINASE"/>
    <property type="match status" value="1"/>
</dbReference>
<dbReference type="InterPro" id="IPR005260">
    <property type="entry name" value="Asp_kin_monofn"/>
</dbReference>
<keyword evidence="19" id="KW-1185">Reference proteome</keyword>
<dbReference type="NCBIfam" id="TIGR00657">
    <property type="entry name" value="asp_kinases"/>
    <property type="match status" value="1"/>
</dbReference>
<evidence type="ECO:0000256" key="7">
    <source>
        <dbReference type="ARBA" id="ARBA00022605"/>
    </source>
</evidence>
<dbReference type="CDD" id="cd04261">
    <property type="entry name" value="AAK_AKii-LysC-BS"/>
    <property type="match status" value="1"/>
</dbReference>
<keyword evidence="11 14" id="KW-0067">ATP-binding</keyword>
<dbReference type="PANTHER" id="PTHR21499">
    <property type="entry name" value="ASPARTATE KINASE"/>
    <property type="match status" value="1"/>
</dbReference>
<dbReference type="GO" id="GO:0005524">
    <property type="term" value="F:ATP binding"/>
    <property type="evidence" value="ECO:0007669"/>
    <property type="project" value="UniProtKB-KW"/>
</dbReference>
<dbReference type="CDD" id="cd04936">
    <property type="entry name" value="ACT_AKii-LysC-BS-like_2"/>
    <property type="match status" value="1"/>
</dbReference>
<dbReference type="Pfam" id="PF01842">
    <property type="entry name" value="ACT"/>
    <property type="match status" value="1"/>
</dbReference>
<evidence type="ECO:0000256" key="12">
    <source>
        <dbReference type="ARBA" id="ARBA00023154"/>
    </source>
</evidence>
<evidence type="ECO:0000256" key="5">
    <source>
        <dbReference type="ARBA" id="ARBA00013059"/>
    </source>
</evidence>
<dbReference type="Gene3D" id="3.40.1160.10">
    <property type="entry name" value="Acetylglutamate kinase-like"/>
    <property type="match status" value="1"/>
</dbReference>
<dbReference type="InterPro" id="IPR045865">
    <property type="entry name" value="ACT-like_dom_sf"/>
</dbReference>
<dbReference type="AlphaFoldDB" id="A0A1G7UXK9"/>
<evidence type="ECO:0000256" key="15">
    <source>
        <dbReference type="RuleBase" id="RU003448"/>
    </source>
</evidence>
<dbReference type="InterPro" id="IPR002912">
    <property type="entry name" value="ACT_dom"/>
</dbReference>
<evidence type="ECO:0000256" key="1">
    <source>
        <dbReference type="ARBA" id="ARBA00004766"/>
    </source>
</evidence>
<feature type="binding site" evidence="14">
    <location>
        <begin position="173"/>
        <end position="174"/>
    </location>
    <ligand>
        <name>ATP</name>
        <dbReference type="ChEBI" id="CHEBI:30616"/>
    </ligand>
</feature>
<gene>
    <name evidence="18" type="ORF">SAMN05421742_101445</name>
</gene>
<dbReference type="SUPFAM" id="SSF53633">
    <property type="entry name" value="Carbamate kinase-like"/>
    <property type="match status" value="1"/>
</dbReference>
<comment type="catalytic activity">
    <reaction evidence="13 15">
        <text>L-aspartate + ATP = 4-phospho-L-aspartate + ADP</text>
        <dbReference type="Rhea" id="RHEA:23776"/>
        <dbReference type="ChEBI" id="CHEBI:29991"/>
        <dbReference type="ChEBI" id="CHEBI:30616"/>
        <dbReference type="ChEBI" id="CHEBI:57535"/>
        <dbReference type="ChEBI" id="CHEBI:456216"/>
        <dbReference type="EC" id="2.7.2.4"/>
    </reaction>
</comment>
<reference evidence="19" key="1">
    <citation type="submission" date="2016-10" db="EMBL/GenBank/DDBJ databases">
        <authorList>
            <person name="Varghese N."/>
            <person name="Submissions S."/>
        </authorList>
    </citation>
    <scope>NUCLEOTIDE SEQUENCE [LARGE SCALE GENOMIC DNA]</scope>
    <source>
        <strain evidence="19">930I</strain>
    </source>
</reference>
<keyword evidence="10 15" id="KW-0418">Kinase</keyword>
<dbReference type="FunFam" id="3.40.1160.10:FF:000002">
    <property type="entry name" value="Aspartokinase"/>
    <property type="match status" value="1"/>
</dbReference>
<evidence type="ECO:0000313" key="18">
    <source>
        <dbReference type="EMBL" id="SDG51470.1"/>
    </source>
</evidence>
<dbReference type="FunFam" id="3.30.2130.10:FF:000002">
    <property type="entry name" value="Aspartokinase"/>
    <property type="match status" value="1"/>
</dbReference>
<dbReference type="InterPro" id="IPR036393">
    <property type="entry name" value="AceGlu_kinase-like_sf"/>
</dbReference>
<proteinExistence type="inferred from homology"/>
<dbReference type="EMBL" id="FNCV01000001">
    <property type="protein sequence ID" value="SDG51470.1"/>
    <property type="molecule type" value="Genomic_DNA"/>
</dbReference>
<feature type="binding site" evidence="14">
    <location>
        <position position="179"/>
    </location>
    <ligand>
        <name>ATP</name>
        <dbReference type="ChEBI" id="CHEBI:30616"/>
    </ligand>
</feature>
<evidence type="ECO:0000256" key="14">
    <source>
        <dbReference type="PIRSR" id="PIRSR000726-1"/>
    </source>
</evidence>
<keyword evidence="7 16" id="KW-0028">Amino-acid biosynthesis</keyword>
<evidence type="ECO:0000256" key="16">
    <source>
        <dbReference type="RuleBase" id="RU004249"/>
    </source>
</evidence>
<dbReference type="Gene3D" id="3.30.2130.10">
    <property type="entry name" value="VC0802-like"/>
    <property type="match status" value="1"/>
</dbReference>
<comment type="pathway">
    <text evidence="2 16">Amino-acid biosynthesis; L-methionine biosynthesis via de novo pathway; L-homoserine from L-aspartate: step 1/3.</text>
</comment>
<comment type="similarity">
    <text evidence="4 15">Belongs to the aspartokinase family.</text>
</comment>
<dbReference type="UniPathway" id="UPA00034">
    <property type="reaction ID" value="UER00015"/>
</dbReference>
<evidence type="ECO:0000256" key="3">
    <source>
        <dbReference type="ARBA" id="ARBA00005139"/>
    </source>
</evidence>
<protein>
    <recommendedName>
        <fullName evidence="6 15">Aspartokinase</fullName>
        <ecNumber evidence="5 15">2.7.2.4</ecNumber>
    </recommendedName>
</protein>
<evidence type="ECO:0000256" key="13">
    <source>
        <dbReference type="ARBA" id="ARBA00047872"/>
    </source>
</evidence>
<keyword evidence="9 14" id="KW-0547">Nucleotide-binding</keyword>
<dbReference type="GO" id="GO:0005829">
    <property type="term" value="C:cytosol"/>
    <property type="evidence" value="ECO:0007669"/>
    <property type="project" value="TreeGrafter"/>
</dbReference>
<dbReference type="Pfam" id="PF22468">
    <property type="entry name" value="ACT_9"/>
    <property type="match status" value="1"/>
</dbReference>
<evidence type="ECO:0000259" key="17">
    <source>
        <dbReference type="PROSITE" id="PS51671"/>
    </source>
</evidence>
<dbReference type="CDD" id="cd04913">
    <property type="entry name" value="ACT_AKii-LysC-BS-like_1"/>
    <property type="match status" value="1"/>
</dbReference>
<dbReference type="GO" id="GO:0009089">
    <property type="term" value="P:lysine biosynthetic process via diaminopimelate"/>
    <property type="evidence" value="ECO:0007669"/>
    <property type="project" value="UniProtKB-UniPathway"/>
</dbReference>
<keyword evidence="12" id="KW-0457">Lysine biosynthesis</keyword>
<dbReference type="Pfam" id="PF00696">
    <property type="entry name" value="AA_kinase"/>
    <property type="match status" value="1"/>
</dbReference>
<evidence type="ECO:0000256" key="8">
    <source>
        <dbReference type="ARBA" id="ARBA00022679"/>
    </source>
</evidence>
<dbReference type="PIRSF" id="PIRSF000726">
    <property type="entry name" value="Asp_kin"/>
    <property type="match status" value="1"/>
</dbReference>
<dbReference type="Proteomes" id="UP000217076">
    <property type="component" value="Unassembled WGS sequence"/>
</dbReference>
<dbReference type="InterPro" id="IPR001341">
    <property type="entry name" value="Asp_kinase"/>
</dbReference>
<dbReference type="GO" id="GO:0004072">
    <property type="term" value="F:aspartate kinase activity"/>
    <property type="evidence" value="ECO:0007669"/>
    <property type="project" value="UniProtKB-EC"/>
</dbReference>
<dbReference type="UniPathway" id="UPA00051">
    <property type="reaction ID" value="UER00462"/>
</dbReference>
<evidence type="ECO:0000256" key="2">
    <source>
        <dbReference type="ARBA" id="ARBA00004986"/>
    </source>
</evidence>
<dbReference type="NCBIfam" id="TIGR00656">
    <property type="entry name" value="asp_kin_monofn"/>
    <property type="match status" value="1"/>
</dbReference>
<dbReference type="OrthoDB" id="9799110at2"/>
<evidence type="ECO:0000256" key="4">
    <source>
        <dbReference type="ARBA" id="ARBA00010122"/>
    </source>
</evidence>
<dbReference type="InterPro" id="IPR001048">
    <property type="entry name" value="Asp/Glu/Uridylate_kinase"/>
</dbReference>
<dbReference type="GO" id="GO:0009088">
    <property type="term" value="P:threonine biosynthetic process"/>
    <property type="evidence" value="ECO:0007669"/>
    <property type="project" value="UniProtKB-UniPathway"/>
</dbReference>
<comment type="pathway">
    <text evidence="1 16">Amino-acid biosynthesis; L-lysine biosynthesis via DAP pathway; (S)-tetrahydrodipicolinate from L-aspartate: step 1/4.</text>
</comment>
<dbReference type="STRING" id="83401.SAMN05421742_101445"/>
<keyword evidence="8 15" id="KW-0808">Transferase</keyword>
<evidence type="ECO:0000256" key="11">
    <source>
        <dbReference type="ARBA" id="ARBA00022840"/>
    </source>
</evidence>
<feature type="binding site" evidence="14">
    <location>
        <position position="47"/>
    </location>
    <ligand>
        <name>substrate</name>
    </ligand>
</feature>
<dbReference type="RefSeq" id="WP_092614688.1">
    <property type="nucleotide sequence ID" value="NZ_FNCV01000001.1"/>
</dbReference>
<dbReference type="InterPro" id="IPR018042">
    <property type="entry name" value="Aspartate_kinase_CS"/>
</dbReference>
<dbReference type="UniPathway" id="UPA00050">
    <property type="reaction ID" value="UER00461"/>
</dbReference>
<dbReference type="EC" id="2.7.2.4" evidence="5 15"/>
<feature type="binding site" evidence="14">
    <location>
        <position position="184"/>
    </location>
    <ligand>
        <name>ATP</name>
        <dbReference type="ChEBI" id="CHEBI:30616"/>
    </ligand>
</feature>
<dbReference type="InterPro" id="IPR041740">
    <property type="entry name" value="AKii-LysC-BS"/>
</dbReference>
<dbReference type="PROSITE" id="PS00324">
    <property type="entry name" value="ASPARTOKINASE"/>
    <property type="match status" value="1"/>
</dbReference>
<feature type="binding site" evidence="14">
    <location>
        <begin position="209"/>
        <end position="210"/>
    </location>
    <ligand>
        <name>ATP</name>
        <dbReference type="ChEBI" id="CHEBI:30616"/>
    </ligand>
</feature>
<comment type="pathway">
    <text evidence="3 16">Amino-acid biosynthesis; L-threonine biosynthesis; L-threonine from L-aspartate: step 1/5.</text>
</comment>
<feature type="binding site" evidence="14">
    <location>
        <position position="74"/>
    </location>
    <ligand>
        <name>substrate</name>
    </ligand>
</feature>
<dbReference type="SUPFAM" id="SSF55021">
    <property type="entry name" value="ACT-like"/>
    <property type="match status" value="2"/>
</dbReference>
<dbReference type="NCBIfam" id="NF005154">
    <property type="entry name" value="PRK06635.1-2"/>
    <property type="match status" value="1"/>
</dbReference>
<name>A0A1G7UXK9_9PROT</name>
<dbReference type="InterPro" id="IPR054352">
    <property type="entry name" value="ACT_Aspartokinase"/>
</dbReference>
<organism evidence="18 19">
    <name type="scientific">Roseospirillum parvum</name>
    <dbReference type="NCBI Taxonomy" id="83401"/>
    <lineage>
        <taxon>Bacteria</taxon>
        <taxon>Pseudomonadati</taxon>
        <taxon>Pseudomonadota</taxon>
        <taxon>Alphaproteobacteria</taxon>
        <taxon>Rhodospirillales</taxon>
        <taxon>Rhodospirillaceae</taxon>
        <taxon>Roseospirillum</taxon>
    </lineage>
</organism>
<dbReference type="GO" id="GO:0009090">
    <property type="term" value="P:homoserine biosynthetic process"/>
    <property type="evidence" value="ECO:0007669"/>
    <property type="project" value="TreeGrafter"/>
</dbReference>
<evidence type="ECO:0000313" key="19">
    <source>
        <dbReference type="Proteomes" id="UP000217076"/>
    </source>
</evidence>
<evidence type="ECO:0000256" key="6">
    <source>
        <dbReference type="ARBA" id="ARBA00016273"/>
    </source>
</evidence>
<feature type="domain" description="ACT" evidence="17">
    <location>
        <begin position="264"/>
        <end position="348"/>
    </location>
</feature>